<keyword evidence="9" id="KW-0807">Transducer</keyword>
<comment type="subcellular location">
    <subcellularLocation>
        <location evidence="1">Cell membrane</location>
        <topology evidence="1">Multi-pass membrane protein</topology>
    </subcellularLocation>
</comment>
<evidence type="ECO:0000256" key="8">
    <source>
        <dbReference type="ARBA" id="ARBA00023170"/>
    </source>
</evidence>
<reference evidence="11" key="1">
    <citation type="submission" date="2025-08" db="UniProtKB">
        <authorList>
            <consortium name="RefSeq"/>
        </authorList>
    </citation>
    <scope>IDENTIFICATION</scope>
    <source>
        <tissue evidence="11">Whole insect</tissue>
    </source>
</reference>
<keyword evidence="5" id="KW-0552">Olfaction</keyword>
<protein>
    <submittedName>
        <fullName evidence="11">Uncharacterized protein LOC114328714</fullName>
    </submittedName>
</protein>
<accession>A0A6P7FF10</accession>
<evidence type="ECO:0000256" key="2">
    <source>
        <dbReference type="ARBA" id="ARBA00022475"/>
    </source>
</evidence>
<keyword evidence="2" id="KW-1003">Cell membrane</keyword>
<keyword evidence="4 10" id="KW-0812">Transmembrane</keyword>
<dbReference type="GO" id="GO:0005549">
    <property type="term" value="F:odorant binding"/>
    <property type="evidence" value="ECO:0007669"/>
    <property type="project" value="InterPro"/>
</dbReference>
<dbReference type="PANTHER" id="PTHR21137">
    <property type="entry name" value="ODORANT RECEPTOR"/>
    <property type="match status" value="1"/>
</dbReference>
<dbReference type="InterPro" id="IPR004117">
    <property type="entry name" value="7tm6_olfct_rcpt"/>
</dbReference>
<evidence type="ECO:0000313" key="11">
    <source>
        <dbReference type="RefSeq" id="XP_028133447.1"/>
    </source>
</evidence>
<evidence type="ECO:0000256" key="5">
    <source>
        <dbReference type="ARBA" id="ARBA00022725"/>
    </source>
</evidence>
<keyword evidence="3" id="KW-0716">Sensory transduction</keyword>
<evidence type="ECO:0000256" key="4">
    <source>
        <dbReference type="ARBA" id="ARBA00022692"/>
    </source>
</evidence>
<proteinExistence type="predicted"/>
<feature type="transmembrane region" description="Helical" evidence="10">
    <location>
        <begin position="119"/>
        <end position="137"/>
    </location>
</feature>
<dbReference type="AlphaFoldDB" id="A0A6P7FF10"/>
<dbReference type="GO" id="GO:0004984">
    <property type="term" value="F:olfactory receptor activity"/>
    <property type="evidence" value="ECO:0007669"/>
    <property type="project" value="InterPro"/>
</dbReference>
<evidence type="ECO:0000256" key="7">
    <source>
        <dbReference type="ARBA" id="ARBA00023136"/>
    </source>
</evidence>
<dbReference type="PANTHER" id="PTHR21137:SF35">
    <property type="entry name" value="ODORANT RECEPTOR 19A-RELATED"/>
    <property type="match status" value="1"/>
</dbReference>
<gene>
    <name evidence="11" type="primary">LOC114328714</name>
</gene>
<dbReference type="GO" id="GO:0005886">
    <property type="term" value="C:plasma membrane"/>
    <property type="evidence" value="ECO:0007669"/>
    <property type="project" value="UniProtKB-SubCell"/>
</dbReference>
<evidence type="ECO:0000256" key="9">
    <source>
        <dbReference type="ARBA" id="ARBA00023224"/>
    </source>
</evidence>
<dbReference type="InParanoid" id="A0A6P7FF10"/>
<evidence type="ECO:0000256" key="1">
    <source>
        <dbReference type="ARBA" id="ARBA00004651"/>
    </source>
</evidence>
<feature type="transmembrane region" description="Helical" evidence="10">
    <location>
        <begin position="62"/>
        <end position="83"/>
    </location>
</feature>
<keyword evidence="7 10" id="KW-0472">Membrane</keyword>
<evidence type="ECO:0000256" key="10">
    <source>
        <dbReference type="SAM" id="Phobius"/>
    </source>
</evidence>
<dbReference type="Pfam" id="PF02949">
    <property type="entry name" value="7tm_6"/>
    <property type="match status" value="1"/>
</dbReference>
<keyword evidence="6 10" id="KW-1133">Transmembrane helix</keyword>
<keyword evidence="8" id="KW-0675">Receptor</keyword>
<sequence>MIYVEMKAAVKYSLSIEKTFKVLLDVQNFWMMVISPSGVSAGVGIFYFVANDIRPDTNYRMFYALLEVVFMTIFYSIFGQNIYDESTKLEDVLYHCPWIYWNQQNKKALLITLLYRKGLIVSFFNLVAVNHTVLITVSF</sequence>
<dbReference type="RefSeq" id="XP_028133447.1">
    <property type="nucleotide sequence ID" value="XM_028277646.1"/>
</dbReference>
<feature type="transmembrane region" description="Helical" evidence="10">
    <location>
        <begin position="29"/>
        <end position="50"/>
    </location>
</feature>
<dbReference type="GO" id="GO:0007165">
    <property type="term" value="P:signal transduction"/>
    <property type="evidence" value="ECO:0007669"/>
    <property type="project" value="UniProtKB-KW"/>
</dbReference>
<name>A0A6P7FF10_DIAVI</name>
<organism evidence="11">
    <name type="scientific">Diabrotica virgifera virgifera</name>
    <name type="common">western corn rootworm</name>
    <dbReference type="NCBI Taxonomy" id="50390"/>
    <lineage>
        <taxon>Eukaryota</taxon>
        <taxon>Metazoa</taxon>
        <taxon>Ecdysozoa</taxon>
        <taxon>Arthropoda</taxon>
        <taxon>Hexapoda</taxon>
        <taxon>Insecta</taxon>
        <taxon>Pterygota</taxon>
        <taxon>Neoptera</taxon>
        <taxon>Endopterygota</taxon>
        <taxon>Coleoptera</taxon>
        <taxon>Polyphaga</taxon>
        <taxon>Cucujiformia</taxon>
        <taxon>Chrysomeloidea</taxon>
        <taxon>Chrysomelidae</taxon>
        <taxon>Galerucinae</taxon>
        <taxon>Diabroticina</taxon>
        <taxon>Diabroticites</taxon>
        <taxon>Diabrotica</taxon>
    </lineage>
</organism>
<evidence type="ECO:0000256" key="3">
    <source>
        <dbReference type="ARBA" id="ARBA00022606"/>
    </source>
</evidence>
<evidence type="ECO:0000256" key="6">
    <source>
        <dbReference type="ARBA" id="ARBA00022989"/>
    </source>
</evidence>